<evidence type="ECO:0000256" key="1">
    <source>
        <dbReference type="ARBA" id="ARBA00007689"/>
    </source>
</evidence>
<name>A0A848MBL3_PAELE</name>
<dbReference type="SUPFAM" id="SSF54909">
    <property type="entry name" value="Dimeric alpha+beta barrel"/>
    <property type="match status" value="1"/>
</dbReference>
<dbReference type="InterPro" id="IPR005545">
    <property type="entry name" value="YCII"/>
</dbReference>
<feature type="domain" description="YCII-related" evidence="2">
    <location>
        <begin position="1"/>
        <end position="89"/>
    </location>
</feature>
<dbReference type="Proteomes" id="UP000565468">
    <property type="component" value="Unassembled WGS sequence"/>
</dbReference>
<dbReference type="Pfam" id="PF03795">
    <property type="entry name" value="YCII"/>
    <property type="match status" value="1"/>
</dbReference>
<dbReference type="InterPro" id="IPR011008">
    <property type="entry name" value="Dimeric_a/b-barrel"/>
</dbReference>
<organism evidence="3 4">
    <name type="scientific">Paenibacillus lemnae</name>
    <dbReference type="NCBI Taxonomy" id="1330551"/>
    <lineage>
        <taxon>Bacteria</taxon>
        <taxon>Bacillati</taxon>
        <taxon>Bacillota</taxon>
        <taxon>Bacilli</taxon>
        <taxon>Bacillales</taxon>
        <taxon>Paenibacillaceae</taxon>
        <taxon>Paenibacillus</taxon>
    </lineage>
</organism>
<reference evidence="3 4" key="1">
    <citation type="submission" date="2020-04" db="EMBL/GenBank/DDBJ databases">
        <title>Paenibacillus algicola sp. nov., a novel marine bacterium producing alginate lyase.</title>
        <authorList>
            <person name="Huang H."/>
        </authorList>
    </citation>
    <scope>NUCLEOTIDE SEQUENCE [LARGE SCALE GENOMIC DNA]</scope>
    <source>
        <strain evidence="3 4">L7-75</strain>
    </source>
</reference>
<sequence>MKFMFIYRGGDVPPEKTQENVEHLWKWIGDLKSQGYETQGFAGYGRHTVTSEGVTDNSGDVFGISIIEADSMEAALTLTKNWPELQYGGKIEVFESLSV</sequence>
<keyword evidence="4" id="KW-1185">Reference proteome</keyword>
<evidence type="ECO:0000313" key="3">
    <source>
        <dbReference type="EMBL" id="NMO97629.1"/>
    </source>
</evidence>
<dbReference type="AlphaFoldDB" id="A0A848MBL3"/>
<proteinExistence type="inferred from homology"/>
<comment type="caution">
    <text evidence="3">The sequence shown here is derived from an EMBL/GenBank/DDBJ whole genome shotgun (WGS) entry which is preliminary data.</text>
</comment>
<comment type="similarity">
    <text evidence="1">Belongs to the YciI family.</text>
</comment>
<gene>
    <name evidence="3" type="ORF">HII30_17835</name>
</gene>
<evidence type="ECO:0000259" key="2">
    <source>
        <dbReference type="Pfam" id="PF03795"/>
    </source>
</evidence>
<dbReference type="EMBL" id="JABBPN010000020">
    <property type="protein sequence ID" value="NMO97629.1"/>
    <property type="molecule type" value="Genomic_DNA"/>
</dbReference>
<protein>
    <recommendedName>
        <fullName evidence="2">YCII-related domain-containing protein</fullName>
    </recommendedName>
</protein>
<evidence type="ECO:0000313" key="4">
    <source>
        <dbReference type="Proteomes" id="UP000565468"/>
    </source>
</evidence>
<dbReference type="RefSeq" id="WP_169506399.1">
    <property type="nucleotide sequence ID" value="NZ_JABBPN010000020.1"/>
</dbReference>
<accession>A0A848MBL3</accession>